<dbReference type="InterPro" id="IPR001375">
    <property type="entry name" value="Peptidase_S9_cat"/>
</dbReference>
<dbReference type="GO" id="GO:0004252">
    <property type="term" value="F:serine-type endopeptidase activity"/>
    <property type="evidence" value="ECO:0007669"/>
    <property type="project" value="TreeGrafter"/>
</dbReference>
<sequence length="664" mass="72681">MEKLFRRAACGVLCLLAWPAVAGTVSMADLARHQQYLDVKISGDGKHLAATTVVKGKPMLALIDLTTHKGGMVTPREGNQVVNFWWINNNRVLYTEGTKVAGWDRPFSTGEIMAMNADGSNPQILFGYRAGGPVKATHIQQPKSEYAYGELIDRLRTGDGNHVLIGVTPWETGVEGAFTQIFKMDVNSGSKHQVATAPVRDASFVVDNHGVVRFAYGRDVHSNLQVYYREGEDKPWALLYQATTDHNVPWPATFSRDDSHVYMWCRSKGAVEALCSWDVASKTMEEPLWTSDTVEADGLIRSLDGFDVVGVYSTPGTPAASAFVAGTDTIKAISALSKKLPGESVRIVSSTDDGSKAVALASSDMDPGTYYLWDKATGDITPLFQRAEWINPNLMAAKQPIEFKARDGLTIHGYLSTPPGKEQAKHMPLVVYIHGGPYGIRDDWEFDEYVQMMATRGYAVLQVNYRGSGGYGEGFTHAGYREWGGKMQDDVTDGTNWAIQQGITTAGHICIFGGSYGGYAALEGAVKEPDLYRCAIGYVGVYDLPLSQQRSNATESLRDGNFWRSRMGDNAEQLAAHSPINQLDHLKASVMLVVGGQDTTVLPNQGENLHTALQKRGIAHEWLYKSDEGHGFYDEKHATELFDRITQFLDRNIGQGAGSAVGSP</sequence>
<keyword evidence="1" id="KW-0378">Hydrolase</keyword>
<dbReference type="RefSeq" id="WP_131409222.1">
    <property type="nucleotide sequence ID" value="NZ_SJTG01000002.1"/>
</dbReference>
<gene>
    <name evidence="4" type="ORF">EZM97_18475</name>
</gene>
<organism evidence="4 5">
    <name type="scientific">Dyella soli</name>
    <dbReference type="NCBI Taxonomy" id="522319"/>
    <lineage>
        <taxon>Bacteria</taxon>
        <taxon>Pseudomonadati</taxon>
        <taxon>Pseudomonadota</taxon>
        <taxon>Gammaproteobacteria</taxon>
        <taxon>Lysobacterales</taxon>
        <taxon>Rhodanobacteraceae</taxon>
        <taxon>Dyella</taxon>
    </lineage>
</organism>
<protein>
    <submittedName>
        <fullName evidence="4">S9 family peptidase</fullName>
    </submittedName>
</protein>
<keyword evidence="2" id="KW-0732">Signal</keyword>
<dbReference type="PANTHER" id="PTHR42776">
    <property type="entry name" value="SERINE PEPTIDASE S9 FAMILY MEMBER"/>
    <property type="match status" value="1"/>
</dbReference>
<dbReference type="Gene3D" id="3.40.50.1820">
    <property type="entry name" value="alpha/beta hydrolase"/>
    <property type="match status" value="1"/>
</dbReference>
<evidence type="ECO:0000313" key="4">
    <source>
        <dbReference type="EMBL" id="TCI10833.1"/>
    </source>
</evidence>
<evidence type="ECO:0000256" key="1">
    <source>
        <dbReference type="ARBA" id="ARBA00022801"/>
    </source>
</evidence>
<dbReference type="GO" id="GO:0006508">
    <property type="term" value="P:proteolysis"/>
    <property type="evidence" value="ECO:0007669"/>
    <property type="project" value="InterPro"/>
</dbReference>
<proteinExistence type="predicted"/>
<feature type="chain" id="PRO_5020348568" evidence="2">
    <location>
        <begin position="23"/>
        <end position="664"/>
    </location>
</feature>
<dbReference type="SUPFAM" id="SSF82171">
    <property type="entry name" value="DPP6 N-terminal domain-like"/>
    <property type="match status" value="1"/>
</dbReference>
<evidence type="ECO:0000256" key="2">
    <source>
        <dbReference type="SAM" id="SignalP"/>
    </source>
</evidence>
<evidence type="ECO:0000259" key="3">
    <source>
        <dbReference type="Pfam" id="PF00326"/>
    </source>
</evidence>
<evidence type="ECO:0000313" key="5">
    <source>
        <dbReference type="Proteomes" id="UP000291822"/>
    </source>
</evidence>
<comment type="caution">
    <text evidence="4">The sequence shown here is derived from an EMBL/GenBank/DDBJ whole genome shotgun (WGS) entry which is preliminary data.</text>
</comment>
<name>A0A4R0YV43_9GAMM</name>
<feature type="signal peptide" evidence="2">
    <location>
        <begin position="1"/>
        <end position="22"/>
    </location>
</feature>
<dbReference type="Proteomes" id="UP000291822">
    <property type="component" value="Unassembled WGS sequence"/>
</dbReference>
<dbReference type="PANTHER" id="PTHR42776:SF27">
    <property type="entry name" value="DIPEPTIDYL PEPTIDASE FAMILY MEMBER 6"/>
    <property type="match status" value="1"/>
</dbReference>
<accession>A0A4R0YV43</accession>
<reference evidence="4 5" key="1">
    <citation type="submission" date="2019-02" db="EMBL/GenBank/DDBJ databases">
        <title>Dyella amyloliquefaciens sp. nov., isolated from forest soil.</title>
        <authorList>
            <person name="Gao Z.-H."/>
            <person name="Qiu L.-H."/>
        </authorList>
    </citation>
    <scope>NUCLEOTIDE SEQUENCE [LARGE SCALE GENOMIC DNA]</scope>
    <source>
        <strain evidence="4 5">KACC 12747</strain>
    </source>
</reference>
<dbReference type="SUPFAM" id="SSF53474">
    <property type="entry name" value="alpha/beta-Hydrolases"/>
    <property type="match status" value="1"/>
</dbReference>
<dbReference type="InterPro" id="IPR029058">
    <property type="entry name" value="AB_hydrolase_fold"/>
</dbReference>
<feature type="domain" description="Peptidase S9 prolyl oligopeptidase catalytic" evidence="3">
    <location>
        <begin position="444"/>
        <end position="654"/>
    </location>
</feature>
<dbReference type="Pfam" id="PF00326">
    <property type="entry name" value="Peptidase_S9"/>
    <property type="match status" value="1"/>
</dbReference>
<keyword evidence="5" id="KW-1185">Reference proteome</keyword>
<dbReference type="AlphaFoldDB" id="A0A4R0YV43"/>
<dbReference type="EMBL" id="SJTG01000002">
    <property type="protein sequence ID" value="TCI10833.1"/>
    <property type="molecule type" value="Genomic_DNA"/>
</dbReference>